<dbReference type="EMBL" id="FQXT01000007">
    <property type="protein sequence ID" value="SHI25849.1"/>
    <property type="molecule type" value="Genomic_DNA"/>
</dbReference>
<dbReference type="Proteomes" id="UP000184240">
    <property type="component" value="Unassembled WGS sequence"/>
</dbReference>
<dbReference type="OrthoDB" id="9786161at2"/>
<dbReference type="InterPro" id="IPR007621">
    <property type="entry name" value="TPM_dom"/>
</dbReference>
<evidence type="ECO:0000313" key="4">
    <source>
        <dbReference type="Proteomes" id="UP000184240"/>
    </source>
</evidence>
<reference evidence="4" key="1">
    <citation type="submission" date="2016-11" db="EMBL/GenBank/DDBJ databases">
        <authorList>
            <person name="Varghese N."/>
            <person name="Submissions S."/>
        </authorList>
    </citation>
    <scope>NUCLEOTIDE SEQUENCE [LARGE SCALE GENOMIC DNA]</scope>
    <source>
        <strain evidence="4">DSM 19859</strain>
    </source>
</reference>
<evidence type="ECO:0000313" key="5">
    <source>
        <dbReference type="Proteomes" id="UP000290037"/>
    </source>
</evidence>
<dbReference type="EMBL" id="QOVN01000008">
    <property type="protein sequence ID" value="RXG27282.1"/>
    <property type="molecule type" value="Genomic_DNA"/>
</dbReference>
<reference evidence="2 5" key="3">
    <citation type="submission" date="2018-07" db="EMBL/GenBank/DDBJ databases">
        <title>Leeuwenhoekiella genomics.</title>
        <authorList>
            <person name="Tahon G."/>
            <person name="Willems A."/>
        </authorList>
    </citation>
    <scope>NUCLEOTIDE SEQUENCE [LARGE SCALE GENOMIC DNA]</scope>
    <source>
        <strain evidence="2 5">LMG 24856</strain>
    </source>
</reference>
<protein>
    <submittedName>
        <fullName evidence="3">TLP18.3, Psb32 and MOLO-1 founding protein of phosphatase</fullName>
    </submittedName>
    <submittedName>
        <fullName evidence="2">TLP18.3/Psb32/MOLO-1 phosphatase superfamily protein</fullName>
    </submittedName>
</protein>
<feature type="domain" description="TPM" evidence="1">
    <location>
        <begin position="6"/>
        <end position="123"/>
    </location>
</feature>
<dbReference type="Pfam" id="PF04536">
    <property type="entry name" value="TPM_phosphatase"/>
    <property type="match status" value="1"/>
</dbReference>
<dbReference type="AlphaFoldDB" id="A0A1M5ZNZ6"/>
<sequence length="146" mass="16611">MASVVEDFLTAEEEQEVVEAIRQAELKTSGEIRVHLERTCDEQALERAKVLFHQLKMDNTKEENGVLIYVAVDAKKFAICGDRGINKVVPDDFWQSTKDLMQTEFKNRKFKTGLVKGITSAGEQLAHFFPWDDDDINELSDEISTS</sequence>
<dbReference type="Gene3D" id="3.10.310.50">
    <property type="match status" value="1"/>
</dbReference>
<name>A0A1M5ZNZ6_9FLAO</name>
<accession>A0A1M5ZNZ6</accession>
<organism evidence="3 4">
    <name type="scientific">Leeuwenhoekiella palythoae</name>
    <dbReference type="NCBI Taxonomy" id="573501"/>
    <lineage>
        <taxon>Bacteria</taxon>
        <taxon>Pseudomonadati</taxon>
        <taxon>Bacteroidota</taxon>
        <taxon>Flavobacteriia</taxon>
        <taxon>Flavobacteriales</taxon>
        <taxon>Flavobacteriaceae</taxon>
        <taxon>Leeuwenhoekiella</taxon>
    </lineage>
</organism>
<dbReference type="RefSeq" id="WP_072984975.1">
    <property type="nucleotide sequence ID" value="NZ_FQXT01000007.1"/>
</dbReference>
<proteinExistence type="predicted"/>
<dbReference type="PANTHER" id="PTHR30373:SF8">
    <property type="entry name" value="BLL7265 PROTEIN"/>
    <property type="match status" value="1"/>
</dbReference>
<evidence type="ECO:0000313" key="3">
    <source>
        <dbReference type="EMBL" id="SHI25849.1"/>
    </source>
</evidence>
<gene>
    <name evidence="2" type="ORF">DSM01_3092</name>
    <name evidence="3" type="ORF">SAMN04487999_3299</name>
</gene>
<dbReference type="PANTHER" id="PTHR30373">
    <property type="entry name" value="UPF0603 PROTEIN YGCG"/>
    <property type="match status" value="1"/>
</dbReference>
<evidence type="ECO:0000313" key="2">
    <source>
        <dbReference type="EMBL" id="RXG27282.1"/>
    </source>
</evidence>
<evidence type="ECO:0000259" key="1">
    <source>
        <dbReference type="Pfam" id="PF04536"/>
    </source>
</evidence>
<reference evidence="3" key="2">
    <citation type="submission" date="2016-11" db="EMBL/GenBank/DDBJ databases">
        <authorList>
            <person name="Jaros S."/>
            <person name="Januszkiewicz K."/>
            <person name="Wedrychowicz H."/>
        </authorList>
    </citation>
    <scope>NUCLEOTIDE SEQUENCE [LARGE SCALE GENOMIC DNA]</scope>
    <source>
        <strain evidence="3">DSM 19859</strain>
    </source>
</reference>
<keyword evidence="5" id="KW-1185">Reference proteome</keyword>
<dbReference type="Proteomes" id="UP000290037">
    <property type="component" value="Unassembled WGS sequence"/>
</dbReference>
<dbReference type="STRING" id="573501.SAMN04487999_3299"/>